<dbReference type="EMBL" id="JBHUMD010000024">
    <property type="protein sequence ID" value="MFD2602281.1"/>
    <property type="molecule type" value="Genomic_DNA"/>
</dbReference>
<feature type="signal peptide" evidence="2">
    <location>
        <begin position="1"/>
        <end position="19"/>
    </location>
</feature>
<dbReference type="CDD" id="cd00063">
    <property type="entry name" value="FN3"/>
    <property type="match status" value="5"/>
</dbReference>
<dbReference type="SUPFAM" id="SSF49265">
    <property type="entry name" value="Fibronectin type III"/>
    <property type="match status" value="7"/>
</dbReference>
<dbReference type="InterPro" id="IPR003961">
    <property type="entry name" value="FN3_dom"/>
</dbReference>
<feature type="domain" description="Fibronectin type-III" evidence="3">
    <location>
        <begin position="1269"/>
        <end position="1362"/>
    </location>
</feature>
<dbReference type="InterPro" id="IPR036116">
    <property type="entry name" value="FN3_sf"/>
</dbReference>
<feature type="chain" id="PRO_5045537208" evidence="2">
    <location>
        <begin position="20"/>
        <end position="2810"/>
    </location>
</feature>
<dbReference type="Pfam" id="PF13585">
    <property type="entry name" value="CHU_C"/>
    <property type="match status" value="1"/>
</dbReference>
<comment type="caution">
    <text evidence="4">The sequence shown here is derived from an EMBL/GenBank/DDBJ whole genome shotgun (WGS) entry which is preliminary data.</text>
</comment>
<protein>
    <submittedName>
        <fullName evidence="4">Fibronectin type III domain-containing protein</fullName>
    </submittedName>
</protein>
<feature type="domain" description="Fibronectin type-III" evidence="3">
    <location>
        <begin position="1541"/>
        <end position="1632"/>
    </location>
</feature>
<gene>
    <name evidence="4" type="ORF">ACFSR3_09465</name>
</gene>
<proteinExistence type="predicted"/>
<dbReference type="NCBIfam" id="TIGR04131">
    <property type="entry name" value="Bac_Flav_CTERM"/>
    <property type="match status" value="1"/>
</dbReference>
<keyword evidence="5" id="KW-1185">Reference proteome</keyword>
<evidence type="ECO:0000256" key="1">
    <source>
        <dbReference type="ARBA" id="ARBA00022737"/>
    </source>
</evidence>
<dbReference type="PANTHER" id="PTHR46708:SF2">
    <property type="entry name" value="FIBRONECTIN TYPE-III DOMAIN-CONTAINING PROTEIN"/>
    <property type="match status" value="1"/>
</dbReference>
<dbReference type="Gene3D" id="2.60.40.10">
    <property type="entry name" value="Immunoglobulins"/>
    <property type="match status" value="7"/>
</dbReference>
<evidence type="ECO:0000313" key="5">
    <source>
        <dbReference type="Proteomes" id="UP001597480"/>
    </source>
</evidence>
<dbReference type="RefSeq" id="WP_379820757.1">
    <property type="nucleotide sequence ID" value="NZ_JBHUMD010000024.1"/>
</dbReference>
<sequence>MKKITLMIFGLLMSFFAYAQLPVEHFDDPWTVQVPGMPAAPPNWVVINEFGPLQTWIQTIPGNTQQPPFGGSGHSAYLQKENVAPTDAIPSDWLVTKAFPMVANAELKFQSRLTIAGDNGGIYKVYIMPDTGATPTAADFNSNAAFLLTTYTELTLNPVQTEWTEKTISIPANATLWPAGTMVRVAFLMQGDDKDRWFIDDVKVSALCTPPTTPVVAATTPTSASLSWNPGSATSWEIEVVQDALAPTGAGEVYNGTLPYVKSGLTACTNYKFYVRTLCSDGGISAWVGPILFKTRCLGDTCEAPIVLGTGNVSVTGNTSANSDFYEGVSGTGCGSTGNYLAGNDVVYSYTPAATGNYNINLGGTGGPAGVFVYSGCANIGISCLTGGLASATTAYNNASFAMTAGTTYYFVISTNGTPQTTAYTLTIQQVFCPQPTAGTVTAVTGTTATLGWTPGTVGSTSWQVVTQLAGSGLPSPANAVTFTSNTGNTVGNVTAPAIAAFQPATSYEFYVRESCGGGNYSIWAGPYVFTTTQVPATLNFIQNFDSGAHGFTLNNGTQINQWRVGGATFNSAPNSLYISNDNGVTNAFNIGATSVVQAYRDIQMPASIGQMSLSFDWKGFGENCCDYLRVWIVPASFTPTPGTQIAAGTDRMQIGGNLNVQTNWQNSLTIINAPASWNNQVMRLVFEWRNDGSVGSMPAAAVDNVNLSLVTCPQPTALTVSSLNTTQGVVSWTAPAIVPAQGYDVFVSNTATPAPTAATVPTQNVPGTTATITPLTPDTFYYVWVRAHCSATDQSFWTGPVSFSTPQVPAAMDYTQNFDAGAHNFTLSNGTQTNKWVVGGATFQSAANSLYISNDNGVSNAYDIALQSVVHAYRDITIPGTVASGQALLQFNWKCIAETGDYFRVWNVPITYTPTPGTQITAAASGGTQIGGNFTGSAAWATSNNVVTIPAAQLGTTRRIIFEWFNNGFTGTQPPAAIDNINFKVITCTAPSALVLGTPLTTNSAVVNWTAAPTAPANYDYYYSTTNTPPTDATTPSGSVAGNVTTATLTPLTDSTNYNVWVRSNCGGAAGTSFWIGPLNFNTPQIPAPMPYSQNFDAGASNYTLNNGTQTNKWVVGGAVFNSPANSLYISNDNGATNNYTDTSLSVVQAYRDIQMPASIPTNQVLLQFDWKAAGESCCDYLRVWVVPVTFTPTPGTQITAAASGGIQIGGNMNNNNTWTTVNNVVNATGWGGSIRRIIFEWRNDGSIGPSPGAAIDNINMSVITCSAPSGLTLTSIDAVNATFTWTASTPPAASYDYYLTTSPVAPTAGTVPTGNVTGTSLTLTGLPDSTNYYLWIRSNCGAADGTSFWIGGLNFNTPQIPATLPYTQGFDTAGNPGFTYTMGTQPNKWFVGGATFNSPSTSLYISNDNGVTNNYTSTTSSTVHAYRDVVIPAGVTTLDFAFDWKNVGEVNDYVRVWRVPLSYNPVAGTAITAVAGQRELVTTANLYNGSAWTTASYAPTVPAGTTQRFVFEWVNNAFTAGASPAAIDNISIKALTCPKPTNLTATNIGMTSATLGWTEAGTATAWEVYVVPQTAPAPGQNQAGTPAGSNPFLYEGMTPGTLYKYYVRAICGTGDNSQWSGPYNFNTNVCEIIDQCPVNFILTDSGNNGWGTVSMTVRQSGIVVGTLGPQLATGGGPVTVTLPLCKGLPYEVFFNPGGTNPNQAGLQIVNPFNNQTVFQRVAGSTASDQNTLIYTGIPYCSDITCPQPTNLVSESVVNAPNTTQLSWTPGGTETQWEVVIQPQGGAFPSTAPTTSVLVDEPHYVLANVTPGVPYEYYVRAICDMDTNDKSFWSGALRFSIFTPPACADVTVIDADLEIIAPDTEYVICPGEQLCVDFSASFYAAAAQTTSYTVEGIPYVPPFPTLGGTPMPIDVDDIWGPKVTLPFEFCFMGGIYNAAQVGSNGVVSFNADQAYGAFSPWSFNQTIPSATFPIRNAIYGVYQDTNPNPTNNSWDNPNINYQVVGNYPCRAFVVSFNELAQFNCSSDSPADQAIGPQSSQIVIYEITNIIEVYVKRRVPCTGWQNGAGVIGLQNADGSVAIAAPGRNTGSWSANLEAWRFTPDGDTSVDFEWLQNGDFYSNDQEVEVCATAGTTVMTARASYSLCNGSIVTRQSDFTIRVEEQIILANDPVDITKCGNGEDVTFDLTTAVADVFADPTGYTFAYYPTEQDAIDDTNVVADPTAFVTNVTTTVWVRIMKDGLPCFITRSFDAVINNVPPVFTVTPDVSICDGTSTTISVIPDASEDLSAATYTWTVDGNPLPDITSSITVTVGGSYEVTVNKNGCVGTATSVVTIVPMPVADAPADVTVCDSYVLPALSAGNNYYTGAGGTGTMLSAGEDVGVLLGAGAHTIYVYVVSPTLAACTDENTFVITVNASPSLDLIDDVQACDSYELPNLTGNNTAANYYTGPGGTGTMLNAGELISSTQTIYVYQETGTTPNCSGEVSFEVTVSQTPVADAPADVTVCDSYVLPVLSAGNNYFTGANATGEALSAGDTVTSTQLIFVHAASLDNPNCYSENSFMVNVTPTPQFSLGGPYVACLPTNVTVSVSNANFDLNAATYVWTVNSAPAGGNQASIEGTEFGTYQVTVTVGTCTHTESIEVVADTKVIDLVFTDICEENVYTLEVSDLEDSFNPDTASYVWTGPEGFTSTSRKIVPGPIGEYMVTVTTADGCISIDTFEVTSTACEIPRGISPNGDGYNDEFDLTSLTVRKLSIFNRYGQEVYSKTSYTKEWHGQTNKGEDLPTGTYFYMVERSTGETITGWVYINRQE</sequence>
<feature type="domain" description="Fibronectin type-III" evidence="3">
    <location>
        <begin position="715"/>
        <end position="809"/>
    </location>
</feature>
<reference evidence="5" key="1">
    <citation type="journal article" date="2019" name="Int. J. Syst. Evol. Microbiol.">
        <title>The Global Catalogue of Microorganisms (GCM) 10K type strain sequencing project: providing services to taxonomists for standard genome sequencing and annotation.</title>
        <authorList>
            <consortium name="The Broad Institute Genomics Platform"/>
            <consortium name="The Broad Institute Genome Sequencing Center for Infectious Disease"/>
            <person name="Wu L."/>
            <person name="Ma J."/>
        </authorList>
    </citation>
    <scope>NUCLEOTIDE SEQUENCE [LARGE SCALE GENOMIC DNA]</scope>
    <source>
        <strain evidence="5">KCTC 42107</strain>
    </source>
</reference>
<feature type="domain" description="Fibronectin type-III" evidence="3">
    <location>
        <begin position="210"/>
        <end position="298"/>
    </location>
</feature>
<feature type="domain" description="Fibronectin type-III" evidence="3">
    <location>
        <begin position="991"/>
        <end position="1087"/>
    </location>
</feature>
<keyword evidence="1" id="KW-0677">Repeat</keyword>
<dbReference type="Pfam" id="PF00041">
    <property type="entry name" value="fn3"/>
    <property type="match status" value="3"/>
</dbReference>
<dbReference type="InterPro" id="IPR013783">
    <property type="entry name" value="Ig-like_fold"/>
</dbReference>
<feature type="domain" description="Fibronectin type-III" evidence="3">
    <location>
        <begin position="1749"/>
        <end position="1847"/>
    </location>
</feature>
<dbReference type="InterPro" id="IPR050991">
    <property type="entry name" value="ECM_Regulatory_Proteins"/>
</dbReference>
<organism evidence="4 5">
    <name type="scientific">Flavobacterium suzhouense</name>
    <dbReference type="NCBI Taxonomy" id="1529638"/>
    <lineage>
        <taxon>Bacteria</taxon>
        <taxon>Pseudomonadati</taxon>
        <taxon>Bacteroidota</taxon>
        <taxon>Flavobacteriia</taxon>
        <taxon>Flavobacteriales</taxon>
        <taxon>Flavobacteriaceae</taxon>
        <taxon>Flavobacterium</taxon>
    </lineage>
</organism>
<feature type="domain" description="Fibronectin type-III" evidence="3">
    <location>
        <begin position="435"/>
        <end position="535"/>
    </location>
</feature>
<dbReference type="InterPro" id="IPR026341">
    <property type="entry name" value="T9SS_type_B"/>
</dbReference>
<dbReference type="Gene3D" id="2.60.120.200">
    <property type="match status" value="1"/>
</dbReference>
<evidence type="ECO:0000259" key="3">
    <source>
        <dbReference type="PROSITE" id="PS50853"/>
    </source>
</evidence>
<evidence type="ECO:0000313" key="4">
    <source>
        <dbReference type="EMBL" id="MFD2602281.1"/>
    </source>
</evidence>
<dbReference type="SMART" id="SM00060">
    <property type="entry name" value="FN3"/>
    <property type="match status" value="7"/>
</dbReference>
<dbReference type="Proteomes" id="UP001597480">
    <property type="component" value="Unassembled WGS sequence"/>
</dbReference>
<name>A0ABW5NT63_9FLAO</name>
<dbReference type="PROSITE" id="PS50853">
    <property type="entry name" value="FN3"/>
    <property type="match status" value="7"/>
</dbReference>
<evidence type="ECO:0000256" key="2">
    <source>
        <dbReference type="SAM" id="SignalP"/>
    </source>
</evidence>
<accession>A0ABW5NT63</accession>
<keyword evidence="2" id="KW-0732">Signal</keyword>
<dbReference type="PANTHER" id="PTHR46708">
    <property type="entry name" value="TENASCIN"/>
    <property type="match status" value="1"/>
</dbReference>